<feature type="non-terminal residue" evidence="1">
    <location>
        <position position="1"/>
    </location>
</feature>
<proteinExistence type="predicted"/>
<sequence>NFHRRYIDEYIKRLKELFLDFDLSYSLCINVQYTYFRIIRHNRLYSRKRCSVHIAGEFRILYKLSF</sequence>
<reference evidence="1" key="1">
    <citation type="submission" date="2014-05" db="EMBL/GenBank/DDBJ databases">
        <authorList>
            <person name="Chronopoulou M."/>
        </authorList>
    </citation>
    <scope>NUCLEOTIDE SEQUENCE</scope>
    <source>
        <tissue evidence="1">Whole organism</tissue>
    </source>
</reference>
<dbReference type="EMBL" id="HACA01031667">
    <property type="protein sequence ID" value="CDW49028.1"/>
    <property type="molecule type" value="Transcribed_RNA"/>
</dbReference>
<organism evidence="1">
    <name type="scientific">Lepeophtheirus salmonis</name>
    <name type="common">Salmon louse</name>
    <name type="synonym">Caligus salmonis</name>
    <dbReference type="NCBI Taxonomy" id="72036"/>
    <lineage>
        <taxon>Eukaryota</taxon>
        <taxon>Metazoa</taxon>
        <taxon>Ecdysozoa</taxon>
        <taxon>Arthropoda</taxon>
        <taxon>Crustacea</taxon>
        <taxon>Multicrustacea</taxon>
        <taxon>Hexanauplia</taxon>
        <taxon>Copepoda</taxon>
        <taxon>Siphonostomatoida</taxon>
        <taxon>Caligidae</taxon>
        <taxon>Lepeophtheirus</taxon>
    </lineage>
</organism>
<accession>A0A0K2VER6</accession>
<name>A0A0K2VER6_LEPSM</name>
<dbReference type="AlphaFoldDB" id="A0A0K2VER6"/>
<evidence type="ECO:0000313" key="1">
    <source>
        <dbReference type="EMBL" id="CDW49028.1"/>
    </source>
</evidence>
<protein>
    <submittedName>
        <fullName evidence="1">Uncharacterized protein</fullName>
    </submittedName>
</protein>